<dbReference type="InterPro" id="IPR004522">
    <property type="entry name" value="Asn-tRNA-ligase"/>
</dbReference>
<dbReference type="InterPro" id="IPR004364">
    <property type="entry name" value="Aa-tRNA-synt_II"/>
</dbReference>
<dbReference type="GO" id="GO:0005739">
    <property type="term" value="C:mitochondrion"/>
    <property type="evidence" value="ECO:0007669"/>
    <property type="project" value="TreeGrafter"/>
</dbReference>
<evidence type="ECO:0000256" key="5">
    <source>
        <dbReference type="ARBA" id="ARBA00022840"/>
    </source>
</evidence>
<dbReference type="Gene3D" id="1.20.1050.130">
    <property type="match status" value="1"/>
</dbReference>
<dbReference type="InterPro" id="IPR010987">
    <property type="entry name" value="Glutathione-S-Trfase_C-like"/>
</dbReference>
<evidence type="ECO:0000259" key="9">
    <source>
        <dbReference type="PROSITE" id="PS50862"/>
    </source>
</evidence>
<dbReference type="CDD" id="cd04318">
    <property type="entry name" value="EcAsnRS_like_N"/>
    <property type="match status" value="1"/>
</dbReference>
<dbReference type="InterPro" id="IPR036282">
    <property type="entry name" value="Glutathione-S-Trfase_C_sf"/>
</dbReference>
<feature type="domain" description="Aminoacyl-transfer RNA synthetases class-II family profile" evidence="9">
    <location>
        <begin position="419"/>
        <end position="735"/>
    </location>
</feature>
<dbReference type="CDD" id="cd00776">
    <property type="entry name" value="AsxRS_core"/>
    <property type="match status" value="1"/>
</dbReference>
<dbReference type="InterPro" id="IPR002312">
    <property type="entry name" value="Asp/Asn-tRNA-synth_IIb"/>
</dbReference>
<protein>
    <recommendedName>
        <fullName evidence="2">asparagine--tRNA ligase</fullName>
        <ecNumber evidence="2">6.1.1.22</ecNumber>
    </recommendedName>
</protein>
<dbReference type="PRINTS" id="PR01042">
    <property type="entry name" value="TRNASYNTHASP"/>
</dbReference>
<organism evidence="10">
    <name type="scientific">Aureoumbra lagunensis</name>
    <dbReference type="NCBI Taxonomy" id="44058"/>
    <lineage>
        <taxon>Eukaryota</taxon>
        <taxon>Sar</taxon>
        <taxon>Stramenopiles</taxon>
        <taxon>Ochrophyta</taxon>
        <taxon>Pelagophyceae</taxon>
        <taxon>Pelagomonadales</taxon>
        <taxon>Aureoumbra</taxon>
    </lineage>
</organism>
<evidence type="ECO:0000256" key="4">
    <source>
        <dbReference type="ARBA" id="ARBA00022741"/>
    </source>
</evidence>
<dbReference type="GO" id="GO:0004816">
    <property type="term" value="F:asparagine-tRNA ligase activity"/>
    <property type="evidence" value="ECO:0007669"/>
    <property type="project" value="UniProtKB-EC"/>
</dbReference>
<dbReference type="PROSITE" id="PS50862">
    <property type="entry name" value="AA_TRNA_LIGASE_II"/>
    <property type="match status" value="1"/>
</dbReference>
<dbReference type="Gene3D" id="2.40.50.140">
    <property type="entry name" value="Nucleic acid-binding proteins"/>
    <property type="match status" value="1"/>
</dbReference>
<dbReference type="EMBL" id="HBIJ01002963">
    <property type="protein sequence ID" value="CAE0361307.1"/>
    <property type="molecule type" value="Transcribed_RNA"/>
</dbReference>
<name>A0A7S3NJB2_9STRA</name>
<dbReference type="AlphaFoldDB" id="A0A7S3NJB2"/>
<dbReference type="SUPFAM" id="SSF55681">
    <property type="entry name" value="Class II aaRS and biotin synthetases"/>
    <property type="match status" value="1"/>
</dbReference>
<dbReference type="NCBIfam" id="TIGR00457">
    <property type="entry name" value="asnS"/>
    <property type="match status" value="1"/>
</dbReference>
<dbReference type="InterPro" id="IPR004046">
    <property type="entry name" value="GST_C"/>
</dbReference>
<dbReference type="PROSITE" id="PS50405">
    <property type="entry name" value="GST_CTER"/>
    <property type="match status" value="1"/>
</dbReference>
<dbReference type="HAMAP" id="MF_00534">
    <property type="entry name" value="Asn_tRNA_synth"/>
    <property type="match status" value="1"/>
</dbReference>
<keyword evidence="5" id="KW-0067">ATP-binding</keyword>
<proteinExistence type="inferred from homology"/>
<dbReference type="PANTHER" id="PTHR22594:SF34">
    <property type="entry name" value="ASPARAGINE--TRNA LIGASE, MITOCHONDRIAL-RELATED"/>
    <property type="match status" value="1"/>
</dbReference>
<keyword evidence="4" id="KW-0547">Nucleotide-binding</keyword>
<dbReference type="GO" id="GO:0005524">
    <property type="term" value="F:ATP binding"/>
    <property type="evidence" value="ECO:0007669"/>
    <property type="project" value="UniProtKB-KW"/>
</dbReference>
<accession>A0A7S3NJB2</accession>
<dbReference type="Pfam" id="PF00043">
    <property type="entry name" value="GST_C"/>
    <property type="match status" value="1"/>
</dbReference>
<dbReference type="FunFam" id="3.30.930.10:FF:000016">
    <property type="entry name" value="Asparagine--tRNA ligase"/>
    <property type="match status" value="1"/>
</dbReference>
<evidence type="ECO:0000256" key="3">
    <source>
        <dbReference type="ARBA" id="ARBA00022598"/>
    </source>
</evidence>
<evidence type="ECO:0000256" key="1">
    <source>
        <dbReference type="ARBA" id="ARBA00008226"/>
    </source>
</evidence>
<dbReference type="Gene3D" id="3.30.930.10">
    <property type="entry name" value="Bira Bifunctional Protein, Domain 2"/>
    <property type="match status" value="1"/>
</dbReference>
<comment type="similarity">
    <text evidence="1">Belongs to the class-II aminoacyl-tRNA synthetase family.</text>
</comment>
<evidence type="ECO:0000256" key="6">
    <source>
        <dbReference type="ARBA" id="ARBA00022917"/>
    </source>
</evidence>
<dbReference type="InterPro" id="IPR045864">
    <property type="entry name" value="aa-tRNA-synth_II/BPL/LPL"/>
</dbReference>
<keyword evidence="6" id="KW-0648">Protein biosynthesis</keyword>
<gene>
    <name evidence="10" type="ORF">ALAG00032_LOCUS2040</name>
</gene>
<keyword evidence="7" id="KW-0030">Aminoacyl-tRNA synthetase</keyword>
<dbReference type="GO" id="GO:0006421">
    <property type="term" value="P:asparaginyl-tRNA aminoacylation"/>
    <property type="evidence" value="ECO:0007669"/>
    <property type="project" value="InterPro"/>
</dbReference>
<dbReference type="PANTHER" id="PTHR22594">
    <property type="entry name" value="ASPARTYL/LYSYL-TRNA SYNTHETASE"/>
    <property type="match status" value="1"/>
</dbReference>
<evidence type="ECO:0000259" key="8">
    <source>
        <dbReference type="PROSITE" id="PS50405"/>
    </source>
</evidence>
<dbReference type="InterPro" id="IPR012340">
    <property type="entry name" value="NA-bd_OB-fold"/>
</dbReference>
<evidence type="ECO:0000256" key="7">
    <source>
        <dbReference type="ARBA" id="ARBA00023146"/>
    </source>
</evidence>
<evidence type="ECO:0000256" key="2">
    <source>
        <dbReference type="ARBA" id="ARBA00012816"/>
    </source>
</evidence>
<dbReference type="SUPFAM" id="SSF50249">
    <property type="entry name" value="Nucleic acid-binding proteins"/>
    <property type="match status" value="1"/>
</dbReference>
<sequence>MMEVIHRTEQTEISERAGKDSSVKLNKIKVRFAVSSDRFKKEKLEIAAKLAKIDISFEESEGIDRTCELISKGIKISGTSAALRYIANVKEDSGLYGETCYDSGLVDSWLEFSVFELETPLVWICMADEEQKKVIGVAAAADALKGLKAVNEWLSFRTFLATERVTIADIALFCVLKACVEYELISINEVISMTNFCRWFLTCGTKFNKFEGVLSEIMNCLKGRVGVIPTKSENKQKCIKIQNDLEKDPDKLFVSNFQRDRTRIKELLCLGKNAIGSKQIIIKGWVRSVREAEKGATNFIELNDGSCLNSIQIVATRKKTIGFDQLKKCGGAGASLDIQGEIVASLGKNQAIEVQAEYIQVIGPTYGGQNGEIGAQFYPLAKKFHTPEHLRQNAHLRARSRLGSAVARTRHALAFATHEFFQKRGFLYIHTPLITSADAEGAGEQFTVTTLLPQSDVENKQIKIDYAQDFFGRKCGLTVSGQLNVETHAVALSDCYTFGPTFRAENSHTSRHLAEFWMIEPEVSFANLYDDINLATDYLKYCVAAVLARCDDDLAFFESVHEAGLRARLKSLINTPKFTQLDYTQAISLLQKVVQDHPKNKEPIFENSNIVWGMDLGSEHEKYLTDIIFNGPVVLINYPKDIKAFYMKLNPDNQTVAAMDILVPKIGEIIGGSQREDNFNILVQRCRENGIDPHHISWYTDLRKYGSVPHAGFGLGFERLVMLVTGCPNIRDVIPFPRYPGNAPF</sequence>
<dbReference type="EC" id="6.1.1.22" evidence="2"/>
<keyword evidence="3" id="KW-0436">Ligase</keyword>
<dbReference type="SUPFAM" id="SSF47616">
    <property type="entry name" value="GST C-terminal domain-like"/>
    <property type="match status" value="1"/>
</dbReference>
<dbReference type="NCBIfam" id="NF003037">
    <property type="entry name" value="PRK03932.1"/>
    <property type="match status" value="1"/>
</dbReference>
<feature type="domain" description="GST C-terminal" evidence="8">
    <location>
        <begin position="99"/>
        <end position="238"/>
    </location>
</feature>
<dbReference type="InterPro" id="IPR006195">
    <property type="entry name" value="aa-tRNA-synth_II"/>
</dbReference>
<reference evidence="10" key="1">
    <citation type="submission" date="2021-01" db="EMBL/GenBank/DDBJ databases">
        <authorList>
            <person name="Corre E."/>
            <person name="Pelletier E."/>
            <person name="Niang G."/>
            <person name="Scheremetjew M."/>
            <person name="Finn R."/>
            <person name="Kale V."/>
            <person name="Holt S."/>
            <person name="Cochrane G."/>
            <person name="Meng A."/>
            <person name="Brown T."/>
            <person name="Cohen L."/>
        </authorList>
    </citation>
    <scope>NUCLEOTIDE SEQUENCE</scope>
    <source>
        <strain evidence="10">CCMP1510</strain>
    </source>
</reference>
<evidence type="ECO:0000313" key="10">
    <source>
        <dbReference type="EMBL" id="CAE0361307.1"/>
    </source>
</evidence>
<dbReference type="Pfam" id="PF00152">
    <property type="entry name" value="tRNA-synt_2"/>
    <property type="match status" value="1"/>
</dbReference>